<dbReference type="RefSeq" id="WP_132432247.1">
    <property type="nucleotide sequence ID" value="NZ_SLWK01000002.1"/>
</dbReference>
<accession>A0A4R2GLN4</accession>
<organism evidence="1 2">
    <name type="scientific">Natronoflexus pectinivorans</name>
    <dbReference type="NCBI Taxonomy" id="682526"/>
    <lineage>
        <taxon>Bacteria</taxon>
        <taxon>Pseudomonadati</taxon>
        <taxon>Bacteroidota</taxon>
        <taxon>Bacteroidia</taxon>
        <taxon>Marinilabiliales</taxon>
        <taxon>Marinilabiliaceae</taxon>
        <taxon>Natronoflexus</taxon>
    </lineage>
</organism>
<gene>
    <name evidence="1" type="ORF">EV194_1027</name>
</gene>
<dbReference type="EMBL" id="SLWK01000002">
    <property type="protein sequence ID" value="TCO09588.1"/>
    <property type="molecule type" value="Genomic_DNA"/>
</dbReference>
<reference evidence="1 2" key="1">
    <citation type="submission" date="2019-03" db="EMBL/GenBank/DDBJ databases">
        <title>Genomic Encyclopedia of Type Strains, Phase IV (KMG-IV): sequencing the most valuable type-strain genomes for metagenomic binning, comparative biology and taxonomic classification.</title>
        <authorList>
            <person name="Goeker M."/>
        </authorList>
    </citation>
    <scope>NUCLEOTIDE SEQUENCE [LARGE SCALE GENOMIC DNA]</scope>
    <source>
        <strain evidence="1 2">DSM 24179</strain>
    </source>
</reference>
<protein>
    <submittedName>
        <fullName evidence="1">Uncharacterized protein</fullName>
    </submittedName>
</protein>
<dbReference type="AlphaFoldDB" id="A0A4R2GLN4"/>
<evidence type="ECO:0000313" key="1">
    <source>
        <dbReference type="EMBL" id="TCO09588.1"/>
    </source>
</evidence>
<evidence type="ECO:0000313" key="2">
    <source>
        <dbReference type="Proteomes" id="UP000295221"/>
    </source>
</evidence>
<dbReference type="Proteomes" id="UP000295221">
    <property type="component" value="Unassembled WGS sequence"/>
</dbReference>
<comment type="caution">
    <text evidence="1">The sequence shown here is derived from an EMBL/GenBank/DDBJ whole genome shotgun (WGS) entry which is preliminary data.</text>
</comment>
<proteinExistence type="predicted"/>
<dbReference type="OrthoDB" id="1121172at2"/>
<sequence>MLQFFKYIIPLILIFSGFATIDAQFCRNYEQKHCSEPPADFVNSSVSRAFTLGKDHVVRFNQILYGGRTYFLSVCGEKKLGNIEFRLLADDEAGTVLYSNSSNGYIGEQTFQIENSIKLVIEILAPDYSVADNHRCAGLKIYYK</sequence>
<name>A0A4R2GLN4_9BACT</name>
<keyword evidence="2" id="KW-1185">Reference proteome</keyword>